<keyword evidence="7" id="KW-0934">Plastid</keyword>
<sequence length="863" mass="98060">MSGRILITSLTRRRHNHRLVFARVFSQFGSHVLSIFNSVYPSEKSILSRYPGRTIPCWFFLSQKSFCSAYSEGVRFYDERLGNLLRNQHSVEDQSHDPSALQEGKVFSPEIHKDVQHTAKVAARTQFQLSRKKRRKYFERELMVQSGKEQNIIDHSGIDCSVRGVTLNSNDTNEELQTQQRERDEAVSDMKDAFGDVEEINENKEKKVIHMNDKLTECARYSGLKRKHKSISHNKSDKKTFDFSDVDKVYELLLEQTQSVLKKNEKDGLAKVFKHFRDEGWASEQALRQYHIGPVLFPQAVARFRKFFFSKCTPELREHILQLGPSPEADQLILPLLGKFSFTEFSDEIARYKVLAETADLTKPHTWFPLARAMKRRIIYHSGPTNSGKTFNALQRFKAASSGIYCGPLRLLAMEVYDNVNADGVYCSLITGQERKEVPFATHVACTVEMVSMMKSYEVAILDEIQMITDEYRGWAWTRAFLGVPADEVHVCGDPSALKLIRELCAVTGDDFEEYSYERFEPLSIDDNSLGGRYGNIKPGDCIVSFSRRDIFSIKRSIEMVTKNRCCVIYGALPPETRRHQAQLFNDPNSGYDVLVATDAVGMGLNLNIRRVIFHSIEKYTGTVVEKVPASHVKQIAGRAGRRGTMYEAGIATTFFSKDMPYLLQCMSEPFGEAHSAGLFPGFEQIELFASQLPEATLAKLFDRFAESCRVDGSFFLCNHENLKQIAGVIDKVKDLTLEDKMSFILAPVNSRNPKVVGALLSFALAYSRRLPVHLAMGAPTESARSVLQLMDLEARHHVLSLYLYLSQRLPEEYFPQKEQAEQMAADVALVLGQSLVQTNIKTMHAYPTAAQRKLRKNKSPQR</sequence>
<dbReference type="Proteomes" id="UP000825935">
    <property type="component" value="Chromosome 6"/>
</dbReference>
<evidence type="ECO:0000256" key="12">
    <source>
        <dbReference type="ARBA" id="ARBA00022946"/>
    </source>
</evidence>
<keyword evidence="14" id="KW-0539">Nucleus</keyword>
<dbReference type="Gene3D" id="1.20.58.1080">
    <property type="match status" value="1"/>
</dbReference>
<comment type="subcellular location">
    <subcellularLocation>
        <location evidence="4">Mitochondrion matrix</location>
        <location evidence="4">Mitochondrion nucleoid</location>
    </subcellularLocation>
    <subcellularLocation>
        <location evidence="3">Nucleus</location>
    </subcellularLocation>
</comment>
<keyword evidence="13" id="KW-0496">Mitochondrion</keyword>
<dbReference type="Pfam" id="PF12513">
    <property type="entry name" value="SUV3_C"/>
    <property type="match status" value="1"/>
</dbReference>
<evidence type="ECO:0000256" key="6">
    <source>
        <dbReference type="ARBA" id="ARBA00012552"/>
    </source>
</evidence>
<keyword evidence="15" id="KW-1135">Mitochondrion nucleoid</keyword>
<dbReference type="AlphaFoldDB" id="A0A8T2UED0"/>
<dbReference type="InterPro" id="IPR044774">
    <property type="entry name" value="Suv3_DEXQc"/>
</dbReference>
<keyword evidence="10" id="KW-0347">Helicase</keyword>
<evidence type="ECO:0000259" key="18">
    <source>
        <dbReference type="PROSITE" id="PS51194"/>
    </source>
</evidence>
<keyword evidence="11" id="KW-0067">ATP-binding</keyword>
<dbReference type="GO" id="GO:0000965">
    <property type="term" value="P:mitochondrial RNA 3'-end processing"/>
    <property type="evidence" value="ECO:0007669"/>
    <property type="project" value="TreeGrafter"/>
</dbReference>
<keyword evidence="7" id="KW-0150">Chloroplast</keyword>
<evidence type="ECO:0000256" key="10">
    <source>
        <dbReference type="ARBA" id="ARBA00022806"/>
    </source>
</evidence>
<accession>A0A8T2UED0</accession>
<dbReference type="GO" id="GO:0003724">
    <property type="term" value="F:RNA helicase activity"/>
    <property type="evidence" value="ECO:0007669"/>
    <property type="project" value="UniProtKB-EC"/>
</dbReference>
<dbReference type="CDD" id="cd18805">
    <property type="entry name" value="SF2_C_suv3"/>
    <property type="match status" value="1"/>
</dbReference>
<dbReference type="SMART" id="SM00490">
    <property type="entry name" value="HELICc"/>
    <property type="match status" value="1"/>
</dbReference>
<dbReference type="InterPro" id="IPR001650">
    <property type="entry name" value="Helicase_C-like"/>
</dbReference>
<evidence type="ECO:0000256" key="4">
    <source>
        <dbReference type="ARBA" id="ARBA00004436"/>
    </source>
</evidence>
<evidence type="ECO:0000256" key="1">
    <source>
        <dbReference type="ARBA" id="ARBA00001936"/>
    </source>
</evidence>
<comment type="caution">
    <text evidence="19">The sequence shown here is derived from an EMBL/GenBank/DDBJ whole genome shotgun (WGS) entry which is preliminary data.</text>
</comment>
<dbReference type="EMBL" id="CM035411">
    <property type="protein sequence ID" value="KAH7434612.1"/>
    <property type="molecule type" value="Genomic_DNA"/>
</dbReference>
<dbReference type="GO" id="GO:0016787">
    <property type="term" value="F:hydrolase activity"/>
    <property type="evidence" value="ECO:0007669"/>
    <property type="project" value="UniProtKB-KW"/>
</dbReference>
<evidence type="ECO:0000256" key="16">
    <source>
        <dbReference type="ARBA" id="ARBA00047984"/>
    </source>
</evidence>
<dbReference type="GO" id="GO:0042645">
    <property type="term" value="C:mitochondrial nucleoid"/>
    <property type="evidence" value="ECO:0007669"/>
    <property type="project" value="UniProtKB-SubCell"/>
</dbReference>
<dbReference type="OrthoDB" id="6692397at2759"/>
<keyword evidence="9" id="KW-0378">Hydrolase</keyword>
<evidence type="ECO:0000313" key="20">
    <source>
        <dbReference type="Proteomes" id="UP000825935"/>
    </source>
</evidence>
<dbReference type="PANTHER" id="PTHR12131">
    <property type="entry name" value="ATP-DEPENDENT RNA AND DNA HELICASE"/>
    <property type="match status" value="1"/>
</dbReference>
<keyword evidence="12" id="KW-0809">Transit peptide</keyword>
<dbReference type="SUPFAM" id="SSF52540">
    <property type="entry name" value="P-loop containing nucleoside triphosphate hydrolases"/>
    <property type="match status" value="1"/>
</dbReference>
<keyword evidence="8" id="KW-0547">Nucleotide-binding</keyword>
<evidence type="ECO:0000256" key="7">
    <source>
        <dbReference type="ARBA" id="ARBA00022528"/>
    </source>
</evidence>
<evidence type="ECO:0000256" key="8">
    <source>
        <dbReference type="ARBA" id="ARBA00022741"/>
    </source>
</evidence>
<dbReference type="FunFam" id="1.20.272.40:FF:000003">
    <property type="entry name" value="ATP-dependent RNA helicase SUV3L, mitochondrial"/>
    <property type="match status" value="1"/>
</dbReference>
<comment type="subunit">
    <text evidence="5">Homodimer; in free form. Component of the mitochondrial degradosome (mtEXO) complex which is a heteropentamer containing 2 copies of SUPV3L1 and 3 copies of PNPT1.</text>
</comment>
<name>A0A8T2UED0_CERRI</name>
<evidence type="ECO:0000256" key="5">
    <source>
        <dbReference type="ARBA" id="ARBA00011661"/>
    </source>
</evidence>
<gene>
    <name evidence="19" type="ORF">KP509_06G026000</name>
</gene>
<evidence type="ECO:0000256" key="3">
    <source>
        <dbReference type="ARBA" id="ARBA00004123"/>
    </source>
</evidence>
<dbReference type="Pfam" id="PF23703">
    <property type="entry name" value="DExH18_N"/>
    <property type="match status" value="1"/>
</dbReference>
<protein>
    <recommendedName>
        <fullName evidence="6">RNA helicase</fullName>
        <ecNumber evidence="6">3.6.4.13</ecNumber>
    </recommendedName>
    <alternativeName>
        <fullName evidence="17">Protein SUPPRESSOR OF VAR 3-like</fullName>
    </alternativeName>
</protein>
<dbReference type="InterPro" id="IPR027417">
    <property type="entry name" value="P-loop_NTPase"/>
</dbReference>
<dbReference type="GO" id="GO:0005524">
    <property type="term" value="F:ATP binding"/>
    <property type="evidence" value="ECO:0007669"/>
    <property type="project" value="UniProtKB-KW"/>
</dbReference>
<evidence type="ECO:0000256" key="2">
    <source>
        <dbReference type="ARBA" id="ARBA00001946"/>
    </source>
</evidence>
<dbReference type="InterPro" id="IPR022192">
    <property type="entry name" value="SUV3_C"/>
</dbReference>
<keyword evidence="20" id="KW-1185">Reference proteome</keyword>
<evidence type="ECO:0000256" key="15">
    <source>
        <dbReference type="ARBA" id="ARBA00023271"/>
    </source>
</evidence>
<dbReference type="Pfam" id="PF22527">
    <property type="entry name" value="DEXQc_Suv3"/>
    <property type="match status" value="1"/>
</dbReference>
<dbReference type="GO" id="GO:0045025">
    <property type="term" value="C:mitochondrial degradosome"/>
    <property type="evidence" value="ECO:0007669"/>
    <property type="project" value="TreeGrafter"/>
</dbReference>
<dbReference type="InterPro" id="IPR055206">
    <property type="entry name" value="DEXQc_SUV3"/>
</dbReference>
<evidence type="ECO:0000256" key="9">
    <source>
        <dbReference type="ARBA" id="ARBA00022801"/>
    </source>
</evidence>
<comment type="catalytic activity">
    <reaction evidence="16">
        <text>ATP + H2O = ADP + phosphate + H(+)</text>
        <dbReference type="Rhea" id="RHEA:13065"/>
        <dbReference type="ChEBI" id="CHEBI:15377"/>
        <dbReference type="ChEBI" id="CHEBI:15378"/>
        <dbReference type="ChEBI" id="CHEBI:30616"/>
        <dbReference type="ChEBI" id="CHEBI:43474"/>
        <dbReference type="ChEBI" id="CHEBI:456216"/>
        <dbReference type="EC" id="3.6.4.13"/>
    </reaction>
</comment>
<dbReference type="FunFam" id="3.40.50.300:FF:000957">
    <property type="entry name" value="ATP-dependent RNA helicase SUV3L, mitochondrial"/>
    <property type="match status" value="1"/>
</dbReference>
<dbReference type="Gene3D" id="3.40.50.300">
    <property type="entry name" value="P-loop containing nucleotide triphosphate hydrolases"/>
    <property type="match status" value="2"/>
</dbReference>
<dbReference type="Pfam" id="PF18147">
    <property type="entry name" value="Suv3_C_1"/>
    <property type="match status" value="1"/>
</dbReference>
<dbReference type="EC" id="3.6.4.13" evidence="6"/>
<evidence type="ECO:0000256" key="14">
    <source>
        <dbReference type="ARBA" id="ARBA00023242"/>
    </source>
</evidence>
<evidence type="ECO:0000313" key="19">
    <source>
        <dbReference type="EMBL" id="KAH7434611.1"/>
    </source>
</evidence>
<dbReference type="OMA" id="AKNGLYC"/>
<reference evidence="19" key="1">
    <citation type="submission" date="2021-08" db="EMBL/GenBank/DDBJ databases">
        <title>WGS assembly of Ceratopteris richardii.</title>
        <authorList>
            <person name="Marchant D.B."/>
            <person name="Chen G."/>
            <person name="Jenkins J."/>
            <person name="Shu S."/>
            <person name="Leebens-Mack J."/>
            <person name="Grimwood J."/>
            <person name="Schmutz J."/>
            <person name="Soltis P."/>
            <person name="Soltis D."/>
            <person name="Chen Z.-H."/>
        </authorList>
    </citation>
    <scope>NUCLEOTIDE SEQUENCE</scope>
    <source>
        <strain evidence="19">Whitten #5841</strain>
        <tissue evidence="19">Leaf</tissue>
    </source>
</reference>
<dbReference type="InterPro" id="IPR050699">
    <property type="entry name" value="RNA-DNA_Helicase"/>
</dbReference>
<dbReference type="GO" id="GO:0005634">
    <property type="term" value="C:nucleus"/>
    <property type="evidence" value="ECO:0007669"/>
    <property type="project" value="UniProtKB-SubCell"/>
</dbReference>
<dbReference type="InterPro" id="IPR041082">
    <property type="entry name" value="Suv3_C_1"/>
</dbReference>
<feature type="domain" description="Helicase C-terminal" evidence="18">
    <location>
        <begin position="529"/>
        <end position="687"/>
    </location>
</feature>
<evidence type="ECO:0000256" key="13">
    <source>
        <dbReference type="ARBA" id="ARBA00023128"/>
    </source>
</evidence>
<comment type="cofactor">
    <cofactor evidence="1">
        <name>Mn(2+)</name>
        <dbReference type="ChEBI" id="CHEBI:29035"/>
    </cofactor>
</comment>
<evidence type="ECO:0000256" key="11">
    <source>
        <dbReference type="ARBA" id="ARBA00022840"/>
    </source>
</evidence>
<dbReference type="InterPro" id="IPR056377">
    <property type="entry name" value="DExH18_N"/>
</dbReference>
<dbReference type="FunFam" id="3.40.50.300:FF:000269">
    <property type="entry name" value="ATP-dependent RNA helicase SUPV3L1, mitochondrial"/>
    <property type="match status" value="1"/>
</dbReference>
<comment type="cofactor">
    <cofactor evidence="2">
        <name>Mg(2+)</name>
        <dbReference type="ChEBI" id="CHEBI:18420"/>
    </cofactor>
</comment>
<evidence type="ECO:0000256" key="17">
    <source>
        <dbReference type="ARBA" id="ARBA00080791"/>
    </source>
</evidence>
<proteinExistence type="predicted"/>
<dbReference type="PANTHER" id="PTHR12131:SF28">
    <property type="entry name" value="DEXH-BOX ATP-DEPENDENT RNA HELICASE DEXH18, MITOCHONDRIAL"/>
    <property type="match status" value="1"/>
</dbReference>
<organism evidence="19 20">
    <name type="scientific">Ceratopteris richardii</name>
    <name type="common">Triangle waterfern</name>
    <dbReference type="NCBI Taxonomy" id="49495"/>
    <lineage>
        <taxon>Eukaryota</taxon>
        <taxon>Viridiplantae</taxon>
        <taxon>Streptophyta</taxon>
        <taxon>Embryophyta</taxon>
        <taxon>Tracheophyta</taxon>
        <taxon>Polypodiopsida</taxon>
        <taxon>Polypodiidae</taxon>
        <taxon>Polypodiales</taxon>
        <taxon>Pteridineae</taxon>
        <taxon>Pteridaceae</taxon>
        <taxon>Parkerioideae</taxon>
        <taxon>Ceratopteris</taxon>
    </lineage>
</organism>
<dbReference type="Pfam" id="PF00271">
    <property type="entry name" value="Helicase_C"/>
    <property type="match status" value="1"/>
</dbReference>
<dbReference type="CDD" id="cd17913">
    <property type="entry name" value="DEXQc_Suv3"/>
    <property type="match status" value="1"/>
</dbReference>
<dbReference type="PROSITE" id="PS51194">
    <property type="entry name" value="HELICASE_CTER"/>
    <property type="match status" value="1"/>
</dbReference>
<dbReference type="EMBL" id="CM035411">
    <property type="protein sequence ID" value="KAH7434611.1"/>
    <property type="molecule type" value="Genomic_DNA"/>
</dbReference>
<dbReference type="Gene3D" id="1.20.272.40">
    <property type="match status" value="1"/>
</dbReference>